<dbReference type="Proteomes" id="UP000470082">
    <property type="component" value="Unassembled WGS sequence"/>
</dbReference>
<evidence type="ECO:0000256" key="1">
    <source>
        <dbReference type="SAM" id="Phobius"/>
    </source>
</evidence>
<keyword evidence="1" id="KW-0472">Membrane</keyword>
<reference evidence="2 3" key="1">
    <citation type="submission" date="2019-08" db="EMBL/GenBank/DDBJ databases">
        <title>In-depth cultivation of the pig gut microbiome towards novel bacterial diversity and tailored functional studies.</title>
        <authorList>
            <person name="Wylensek D."/>
            <person name="Hitch T.C.A."/>
            <person name="Clavel T."/>
        </authorList>
    </citation>
    <scope>NUCLEOTIDE SEQUENCE [LARGE SCALE GENOMIC DNA]</scope>
    <source>
        <strain evidence="2 3">LKV-178-WT-2G</strain>
    </source>
</reference>
<keyword evidence="3" id="KW-1185">Reference proteome</keyword>
<dbReference type="AlphaFoldDB" id="A0A7X2N5B3"/>
<protein>
    <submittedName>
        <fullName evidence="2">Uncharacterized protein</fullName>
    </submittedName>
</protein>
<accession>A0A7X2N5B3</accession>
<evidence type="ECO:0000313" key="3">
    <source>
        <dbReference type="Proteomes" id="UP000470082"/>
    </source>
</evidence>
<evidence type="ECO:0000313" key="2">
    <source>
        <dbReference type="EMBL" id="MSS02288.1"/>
    </source>
</evidence>
<sequence length="59" mass="6760">MCINTHRLLVFGNRVNDKDAESVLKQEPEISNSIGAQDILNIAFIFVCLLFVIIFIFYL</sequence>
<dbReference type="RefSeq" id="WP_154461353.1">
    <property type="nucleotide sequence ID" value="NZ_VUMM01000026.1"/>
</dbReference>
<organism evidence="2 3">
    <name type="scientific">Floccifex porci</name>
    <dbReference type="NCBI Taxonomy" id="2606629"/>
    <lineage>
        <taxon>Bacteria</taxon>
        <taxon>Bacillati</taxon>
        <taxon>Bacillota</taxon>
        <taxon>Erysipelotrichia</taxon>
        <taxon>Erysipelotrichales</taxon>
        <taxon>Erysipelotrichaceae</taxon>
        <taxon>Floccifex</taxon>
    </lineage>
</organism>
<dbReference type="EMBL" id="VUMM01000026">
    <property type="protein sequence ID" value="MSS02288.1"/>
    <property type="molecule type" value="Genomic_DNA"/>
</dbReference>
<proteinExistence type="predicted"/>
<feature type="transmembrane region" description="Helical" evidence="1">
    <location>
        <begin position="39"/>
        <end position="58"/>
    </location>
</feature>
<keyword evidence="1" id="KW-1133">Transmembrane helix</keyword>
<gene>
    <name evidence="2" type="ORF">FYJ50_09350</name>
</gene>
<comment type="caution">
    <text evidence="2">The sequence shown here is derived from an EMBL/GenBank/DDBJ whole genome shotgun (WGS) entry which is preliminary data.</text>
</comment>
<keyword evidence="1" id="KW-0812">Transmembrane</keyword>
<name>A0A7X2N5B3_9FIRM</name>